<gene>
    <name evidence="1" type="ORF">CCAP1982_LOCUS3490</name>
</gene>
<accession>A0A811U9X6</accession>
<proteinExistence type="predicted"/>
<name>A0A811U9X6_CERCA</name>
<sequence>MNEFIELHSSPQQNQKTHEQIAESILEFESNFKNHASNKQNKCIHEDRKDELEILWGRVKSRYSEFIHPEIARG</sequence>
<protein>
    <submittedName>
        <fullName evidence="1">(Mediterranean fruit fly) hypothetical protein</fullName>
    </submittedName>
</protein>
<dbReference type="Proteomes" id="UP000606786">
    <property type="component" value="Unassembled WGS sequence"/>
</dbReference>
<keyword evidence="2" id="KW-1185">Reference proteome</keyword>
<reference evidence="1" key="1">
    <citation type="submission" date="2020-11" db="EMBL/GenBank/DDBJ databases">
        <authorList>
            <person name="Whitehead M."/>
        </authorList>
    </citation>
    <scope>NUCLEOTIDE SEQUENCE</scope>
    <source>
        <strain evidence="1">EGII</strain>
    </source>
</reference>
<comment type="caution">
    <text evidence="1">The sequence shown here is derived from an EMBL/GenBank/DDBJ whole genome shotgun (WGS) entry which is preliminary data.</text>
</comment>
<organism evidence="1 2">
    <name type="scientific">Ceratitis capitata</name>
    <name type="common">Mediterranean fruit fly</name>
    <name type="synonym">Tephritis capitata</name>
    <dbReference type="NCBI Taxonomy" id="7213"/>
    <lineage>
        <taxon>Eukaryota</taxon>
        <taxon>Metazoa</taxon>
        <taxon>Ecdysozoa</taxon>
        <taxon>Arthropoda</taxon>
        <taxon>Hexapoda</taxon>
        <taxon>Insecta</taxon>
        <taxon>Pterygota</taxon>
        <taxon>Neoptera</taxon>
        <taxon>Endopterygota</taxon>
        <taxon>Diptera</taxon>
        <taxon>Brachycera</taxon>
        <taxon>Muscomorpha</taxon>
        <taxon>Tephritoidea</taxon>
        <taxon>Tephritidae</taxon>
        <taxon>Ceratitis</taxon>
        <taxon>Ceratitis</taxon>
    </lineage>
</organism>
<evidence type="ECO:0000313" key="2">
    <source>
        <dbReference type="Proteomes" id="UP000606786"/>
    </source>
</evidence>
<evidence type="ECO:0000313" key="1">
    <source>
        <dbReference type="EMBL" id="CAD6994757.1"/>
    </source>
</evidence>
<dbReference type="AlphaFoldDB" id="A0A811U9X6"/>
<dbReference type="EMBL" id="CAJHJT010000001">
    <property type="protein sequence ID" value="CAD6994757.1"/>
    <property type="molecule type" value="Genomic_DNA"/>
</dbReference>